<feature type="transmembrane region" description="Helical" evidence="2">
    <location>
        <begin position="21"/>
        <end position="39"/>
    </location>
</feature>
<keyword evidence="2" id="KW-0812">Transmembrane</keyword>
<protein>
    <submittedName>
        <fullName evidence="3">Uncharacterized protein</fullName>
    </submittedName>
</protein>
<evidence type="ECO:0000313" key="4">
    <source>
        <dbReference type="Proteomes" id="UP000381693"/>
    </source>
</evidence>
<sequence>MVRRRRKVEGRVYRPALWERGMVSLSEAMVLLALSLSVARRWGDILFLLFYPIWCGLWEAKIHSRPIHWLLGWRLTPFPRMSLGRSLARGVLRVLFPFLHVGWRRITLFDLCTGCRWTSSSSSRKSSRAASMPKPPAFR</sequence>
<name>A0A5E6MQC1_9BACT</name>
<comment type="caution">
    <text evidence="3">The sequence shown here is derived from an EMBL/GenBank/DDBJ whole genome shotgun (WGS) entry which is preliminary data.</text>
</comment>
<dbReference type="EMBL" id="CABFUZ020000246">
    <property type="protein sequence ID" value="VVM08309.1"/>
    <property type="molecule type" value="Genomic_DNA"/>
</dbReference>
<feature type="region of interest" description="Disordered" evidence="1">
    <location>
        <begin position="117"/>
        <end position="139"/>
    </location>
</feature>
<evidence type="ECO:0000256" key="1">
    <source>
        <dbReference type="SAM" id="MobiDB-lite"/>
    </source>
</evidence>
<accession>A0A5E6MQC1</accession>
<evidence type="ECO:0000313" key="3">
    <source>
        <dbReference type="EMBL" id="VVM08309.1"/>
    </source>
</evidence>
<dbReference type="AlphaFoldDB" id="A0A5E6MQC1"/>
<reference evidence="3" key="1">
    <citation type="submission" date="2019-09" db="EMBL/GenBank/DDBJ databases">
        <authorList>
            <person name="Cremers G."/>
        </authorList>
    </citation>
    <scope>NUCLEOTIDE SEQUENCE [LARGE SCALE GENOMIC DNA]</scope>
    <source>
        <strain evidence="3">3B</strain>
    </source>
</reference>
<evidence type="ECO:0000256" key="2">
    <source>
        <dbReference type="SAM" id="Phobius"/>
    </source>
</evidence>
<dbReference type="Proteomes" id="UP000381693">
    <property type="component" value="Unassembled WGS sequence"/>
</dbReference>
<feature type="compositionally biased region" description="Low complexity" evidence="1">
    <location>
        <begin position="119"/>
        <end position="131"/>
    </location>
</feature>
<proteinExistence type="predicted"/>
<keyword evidence="2" id="KW-1133">Transmembrane helix</keyword>
<organism evidence="3 4">
    <name type="scientific">Methylacidimicrobium cyclopophantes</name>
    <dbReference type="NCBI Taxonomy" id="1041766"/>
    <lineage>
        <taxon>Bacteria</taxon>
        <taxon>Pseudomonadati</taxon>
        <taxon>Verrucomicrobiota</taxon>
        <taxon>Methylacidimicrobium</taxon>
    </lineage>
</organism>
<gene>
    <name evidence="3" type="ORF">MAMC_02046</name>
</gene>
<keyword evidence="2" id="KW-0472">Membrane</keyword>
<keyword evidence="4" id="KW-1185">Reference proteome</keyword>